<reference evidence="1" key="1">
    <citation type="journal article" date="2014" name="Int. J. Syst. Evol. Microbiol.">
        <title>Complete genome sequence of Corynebacterium casei LMG S-19264T (=DSM 44701T), isolated from a smear-ripened cheese.</title>
        <authorList>
            <consortium name="US DOE Joint Genome Institute (JGI-PGF)"/>
            <person name="Walter F."/>
            <person name="Albersmeier A."/>
            <person name="Kalinowski J."/>
            <person name="Ruckert C."/>
        </authorList>
    </citation>
    <scope>NUCLEOTIDE SEQUENCE</scope>
    <source>
        <strain evidence="1">KCTC 42731</strain>
    </source>
</reference>
<protein>
    <submittedName>
        <fullName evidence="1">Uncharacterized protein</fullName>
    </submittedName>
</protein>
<comment type="caution">
    <text evidence="1">The sequence shown here is derived from an EMBL/GenBank/DDBJ whole genome shotgun (WGS) entry which is preliminary data.</text>
</comment>
<sequence>MIHKCISQVPGTAQFRKNGWYCESCGIGPLQLGSFSEAEAARTALVLMNK</sequence>
<evidence type="ECO:0000313" key="1">
    <source>
        <dbReference type="EMBL" id="GHG07868.1"/>
    </source>
</evidence>
<dbReference type="AlphaFoldDB" id="A0A919BRB5"/>
<keyword evidence="2" id="KW-1185">Reference proteome</keyword>
<dbReference type="Proteomes" id="UP000623842">
    <property type="component" value="Unassembled WGS sequence"/>
</dbReference>
<organism evidence="1 2">
    <name type="scientific">Thalassotalea marina</name>
    <dbReference type="NCBI Taxonomy" id="1673741"/>
    <lineage>
        <taxon>Bacteria</taxon>
        <taxon>Pseudomonadati</taxon>
        <taxon>Pseudomonadota</taxon>
        <taxon>Gammaproteobacteria</taxon>
        <taxon>Alteromonadales</taxon>
        <taxon>Colwelliaceae</taxon>
        <taxon>Thalassotalea</taxon>
    </lineage>
</organism>
<proteinExistence type="predicted"/>
<gene>
    <name evidence="1" type="ORF">GCM10017161_42040</name>
</gene>
<accession>A0A919BRB5</accession>
<dbReference type="EMBL" id="BNCK01000016">
    <property type="protein sequence ID" value="GHG07868.1"/>
    <property type="molecule type" value="Genomic_DNA"/>
</dbReference>
<name>A0A919BRB5_9GAMM</name>
<reference evidence="1" key="2">
    <citation type="submission" date="2020-09" db="EMBL/GenBank/DDBJ databases">
        <authorList>
            <person name="Sun Q."/>
            <person name="Kim S."/>
        </authorList>
    </citation>
    <scope>NUCLEOTIDE SEQUENCE</scope>
    <source>
        <strain evidence="1">KCTC 42731</strain>
    </source>
</reference>
<dbReference type="RefSeq" id="WP_229854898.1">
    <property type="nucleotide sequence ID" value="NZ_BNCK01000016.1"/>
</dbReference>
<evidence type="ECO:0000313" key="2">
    <source>
        <dbReference type="Proteomes" id="UP000623842"/>
    </source>
</evidence>